<dbReference type="PANTHER" id="PTHR20913">
    <property type="entry name" value="TBC1 DOMAIN FAMILY MEMBER 20/GTPASE"/>
    <property type="match status" value="1"/>
</dbReference>
<dbReference type="AlphaFoldDB" id="A0A9Q5NAD2"/>
<dbReference type="GO" id="GO:0005789">
    <property type="term" value="C:endoplasmic reticulum membrane"/>
    <property type="evidence" value="ECO:0007669"/>
    <property type="project" value="TreeGrafter"/>
</dbReference>
<dbReference type="PANTHER" id="PTHR20913:SF7">
    <property type="entry name" value="RE60063P"/>
    <property type="match status" value="1"/>
</dbReference>
<feature type="compositionally biased region" description="Basic and acidic residues" evidence="2">
    <location>
        <begin position="382"/>
        <end position="397"/>
    </location>
</feature>
<feature type="region of interest" description="Disordered" evidence="2">
    <location>
        <begin position="69"/>
        <end position="118"/>
    </location>
</feature>
<evidence type="ECO:0000259" key="3">
    <source>
        <dbReference type="PROSITE" id="PS50086"/>
    </source>
</evidence>
<dbReference type="Proteomes" id="UP000757232">
    <property type="component" value="Unassembled WGS sequence"/>
</dbReference>
<dbReference type="Gene3D" id="1.10.8.1310">
    <property type="match status" value="1"/>
</dbReference>
<gene>
    <name evidence="4" type="ORF">A7U60_g2778</name>
</gene>
<sequence>MTGVKKENEEVPSIPTSVQNTNNDVLSATRRRDWSCLRSLSVRPGGFGDDRIYVWPFLLHVEQYDNPVKEEDETDSVSSPMRRRRGRISPSRASNEKLSVDGAGKSSPCSTVAESHPDERQIKLDTDRSFVLYGSFYLQEDEKNVEILQARLNSLITSVFRKYPQLNYFQGYHDIISVLYLTLPEEEQLACAEKMSLHRLRDAMGKGLEPLLGLLLILKYLLRLVDADYAALLESILKYLLRLVDADYAALLERNTPLPYFSLSNLLTLFSHDVPTLLLIQHIFDFLLCRPPIAVVYLVASITLSHRDEAFRMEREGEEGMLHSLLSSLPLLSDGDKTSDFDLDEQICNANVLDDDLVRPIFAKSDSIDGPHEVFQPEPDTDSIHPEGPEIEPKDTESIAKQTVLERSTDQYDGVLPSSAILPDASKTLESAESSTRIRTDSELSVQVDELHPATVQGSSNVSDLSLSDIRSSESPTTEISSRPPSPQHHAPSDHAPRKIIALPALLEYTDELFEQYPPSNPALHVSEIMGPKSVMFTWYEDPHSLMSDAEAEAVIAHPELIVLPFIDPDEVAATKEAEGASNDGRIGRKSRRRLRRKHFGVRLDKKSVFTATVVTLSVAVAVYSIRSKGNGGVLDVSRSDKALRKAARVVSGILIGGSERLLETFGW</sequence>
<name>A0A9Q5NAD2_SANBA</name>
<evidence type="ECO:0000256" key="1">
    <source>
        <dbReference type="ARBA" id="ARBA00022468"/>
    </source>
</evidence>
<dbReference type="GO" id="GO:0006888">
    <property type="term" value="P:endoplasmic reticulum to Golgi vesicle-mediated transport"/>
    <property type="evidence" value="ECO:0007669"/>
    <property type="project" value="TreeGrafter"/>
</dbReference>
<organism evidence="4 5">
    <name type="scientific">Sanghuangporus baumii</name>
    <name type="common">Phellinus baumii</name>
    <dbReference type="NCBI Taxonomy" id="108892"/>
    <lineage>
        <taxon>Eukaryota</taxon>
        <taxon>Fungi</taxon>
        <taxon>Dikarya</taxon>
        <taxon>Basidiomycota</taxon>
        <taxon>Agaricomycotina</taxon>
        <taxon>Agaricomycetes</taxon>
        <taxon>Hymenochaetales</taxon>
        <taxon>Hymenochaetaceae</taxon>
        <taxon>Sanghuangporus</taxon>
    </lineage>
</organism>
<dbReference type="InterPro" id="IPR045913">
    <property type="entry name" value="TBC20/Gyp8-like"/>
</dbReference>
<dbReference type="OrthoDB" id="206700at2759"/>
<keyword evidence="5" id="KW-1185">Reference proteome</keyword>
<feature type="compositionally biased region" description="Polar residues" evidence="2">
    <location>
        <begin position="456"/>
        <end position="483"/>
    </location>
</feature>
<evidence type="ECO:0000256" key="2">
    <source>
        <dbReference type="SAM" id="MobiDB-lite"/>
    </source>
</evidence>
<feature type="domain" description="Rab-GAP TBC" evidence="3">
    <location>
        <begin position="45"/>
        <end position="291"/>
    </location>
</feature>
<reference evidence="4" key="1">
    <citation type="submission" date="2016-06" db="EMBL/GenBank/DDBJ databases">
        <title>Draft Genome sequence of the fungus Inonotus baumii.</title>
        <authorList>
            <person name="Zhu H."/>
            <person name="Lin W."/>
        </authorList>
    </citation>
    <scope>NUCLEOTIDE SEQUENCE</scope>
    <source>
        <strain evidence="4">821</strain>
    </source>
</reference>
<feature type="region of interest" description="Disordered" evidence="2">
    <location>
        <begin position="368"/>
        <end position="397"/>
    </location>
</feature>
<dbReference type="SUPFAM" id="SSF47923">
    <property type="entry name" value="Ypt/Rab-GAP domain of gyp1p"/>
    <property type="match status" value="1"/>
</dbReference>
<keyword evidence="1" id="KW-0343">GTPase activation</keyword>
<evidence type="ECO:0000313" key="5">
    <source>
        <dbReference type="Proteomes" id="UP000757232"/>
    </source>
</evidence>
<dbReference type="InterPro" id="IPR035969">
    <property type="entry name" value="Rab-GAP_TBC_sf"/>
</dbReference>
<dbReference type="InterPro" id="IPR000195">
    <property type="entry name" value="Rab-GAP-TBC_dom"/>
</dbReference>
<dbReference type="Gene3D" id="1.10.472.80">
    <property type="entry name" value="Ypt/Rab-GAP domain of gyp1p, domain 3"/>
    <property type="match status" value="1"/>
</dbReference>
<dbReference type="EMBL" id="LNZH02000143">
    <property type="protein sequence ID" value="OCB90018.1"/>
    <property type="molecule type" value="Genomic_DNA"/>
</dbReference>
<feature type="region of interest" description="Disordered" evidence="2">
    <location>
        <begin position="1"/>
        <end position="24"/>
    </location>
</feature>
<dbReference type="Pfam" id="PF00566">
    <property type="entry name" value="RabGAP-TBC"/>
    <property type="match status" value="1"/>
</dbReference>
<dbReference type="PROSITE" id="PS50086">
    <property type="entry name" value="TBC_RABGAP"/>
    <property type="match status" value="1"/>
</dbReference>
<feature type="compositionally biased region" description="Polar residues" evidence="2">
    <location>
        <begin position="14"/>
        <end position="24"/>
    </location>
</feature>
<dbReference type="GO" id="GO:0005096">
    <property type="term" value="F:GTPase activator activity"/>
    <property type="evidence" value="ECO:0007669"/>
    <property type="project" value="UniProtKB-KW"/>
</dbReference>
<feature type="region of interest" description="Disordered" evidence="2">
    <location>
        <begin position="426"/>
        <end position="495"/>
    </location>
</feature>
<proteinExistence type="predicted"/>
<evidence type="ECO:0000313" key="4">
    <source>
        <dbReference type="EMBL" id="OCB90018.1"/>
    </source>
</evidence>
<dbReference type="SMART" id="SM00164">
    <property type="entry name" value="TBC"/>
    <property type="match status" value="1"/>
</dbReference>
<protein>
    <recommendedName>
        <fullName evidence="3">Rab-GAP TBC domain-containing protein</fullName>
    </recommendedName>
</protein>
<comment type="caution">
    <text evidence="4">The sequence shown here is derived from an EMBL/GenBank/DDBJ whole genome shotgun (WGS) entry which is preliminary data.</text>
</comment>
<accession>A0A9Q5NAD2</accession>